<keyword evidence="4" id="KW-0547">Nucleotide-binding</keyword>
<accession>A0ABW1IP84</accession>
<comment type="catalytic activity">
    <reaction evidence="3 4">
        <text>spectinomycin + ATP = 9-O-adenylylspectinomycin + diphosphate</text>
        <dbReference type="Rhea" id="RHEA:63228"/>
        <dbReference type="ChEBI" id="CHEBI:30616"/>
        <dbReference type="ChEBI" id="CHEBI:33019"/>
        <dbReference type="ChEBI" id="CHEBI:146260"/>
        <dbReference type="ChEBI" id="CHEBI:146261"/>
    </reaction>
</comment>
<feature type="domain" description="Polymerase nucleotidyl transferase" evidence="5">
    <location>
        <begin position="13"/>
        <end position="61"/>
    </location>
</feature>
<dbReference type="PIRSF" id="PIRSF000819">
    <property type="entry name" value="Streptomycin_3-adenylyltransf"/>
    <property type="match status" value="1"/>
</dbReference>
<dbReference type="Gene3D" id="3.30.460.10">
    <property type="entry name" value="Beta Polymerase, domain 2"/>
    <property type="match status" value="1"/>
</dbReference>
<evidence type="ECO:0000313" key="8">
    <source>
        <dbReference type="Proteomes" id="UP001596250"/>
    </source>
</evidence>
<feature type="domain" description="Adenylyltransferase AadA C-terminal" evidence="6">
    <location>
        <begin position="149"/>
        <end position="248"/>
    </location>
</feature>
<evidence type="ECO:0000256" key="3">
    <source>
        <dbReference type="ARBA" id="ARBA00047831"/>
    </source>
</evidence>
<keyword evidence="2 4" id="KW-0046">Antibiotic resistance</keyword>
<keyword evidence="8" id="KW-1185">Reference proteome</keyword>
<dbReference type="GO" id="GO:0016779">
    <property type="term" value="F:nucleotidyltransferase activity"/>
    <property type="evidence" value="ECO:0007669"/>
    <property type="project" value="UniProtKB-KW"/>
</dbReference>
<dbReference type="Pfam" id="PF01909">
    <property type="entry name" value="NTP_transf_2"/>
    <property type="match status" value="1"/>
</dbReference>
<keyword evidence="1 4" id="KW-0808">Transferase</keyword>
<evidence type="ECO:0000313" key="7">
    <source>
        <dbReference type="EMBL" id="MFC5986910.1"/>
    </source>
</evidence>
<proteinExistence type="predicted"/>
<gene>
    <name evidence="7" type="ORF">ACFPXP_10835</name>
</gene>
<dbReference type="EMBL" id="JBHSQV010000142">
    <property type="protein sequence ID" value="MFC5986910.1"/>
    <property type="molecule type" value="Genomic_DNA"/>
</dbReference>
<dbReference type="RefSeq" id="WP_379894219.1">
    <property type="nucleotide sequence ID" value="NZ_CBCSCT010000063.1"/>
</dbReference>
<dbReference type="SUPFAM" id="SSF81301">
    <property type="entry name" value="Nucleotidyltransferase"/>
    <property type="match status" value="1"/>
</dbReference>
<keyword evidence="4 7" id="KW-0548">Nucleotidyltransferase</keyword>
<name>A0ABW1IP84_9BACL</name>
<protein>
    <recommendedName>
        <fullName evidence="4">Spectinomycin 9-adenylyltransferase</fullName>
    </recommendedName>
</protein>
<evidence type="ECO:0000256" key="4">
    <source>
        <dbReference type="PIRNR" id="PIRNR000819"/>
    </source>
</evidence>
<dbReference type="CDD" id="cd05403">
    <property type="entry name" value="NT_KNTase_like"/>
    <property type="match status" value="1"/>
</dbReference>
<keyword evidence="4" id="KW-0067">ATP-binding</keyword>
<evidence type="ECO:0000256" key="2">
    <source>
        <dbReference type="ARBA" id="ARBA00023251"/>
    </source>
</evidence>
<evidence type="ECO:0000259" key="5">
    <source>
        <dbReference type="Pfam" id="PF01909"/>
    </source>
</evidence>
<dbReference type="InterPro" id="IPR043519">
    <property type="entry name" value="NT_sf"/>
</dbReference>
<dbReference type="Proteomes" id="UP001596250">
    <property type="component" value="Unassembled WGS sequence"/>
</dbReference>
<dbReference type="InterPro" id="IPR024172">
    <property type="entry name" value="AadA/Aad9"/>
</dbReference>
<organism evidence="7 8">
    <name type="scientific">Marinicrinis lubricantis</name>
    <dbReference type="NCBI Taxonomy" id="2086470"/>
    <lineage>
        <taxon>Bacteria</taxon>
        <taxon>Bacillati</taxon>
        <taxon>Bacillota</taxon>
        <taxon>Bacilli</taxon>
        <taxon>Bacillales</taxon>
        <taxon>Paenibacillaceae</taxon>
    </lineage>
</organism>
<dbReference type="InterPro" id="IPR025184">
    <property type="entry name" value="AadA_C"/>
</dbReference>
<dbReference type="Pfam" id="PF13427">
    <property type="entry name" value="AadA_C"/>
    <property type="match status" value="1"/>
</dbReference>
<dbReference type="InterPro" id="IPR002934">
    <property type="entry name" value="Polymerase_NTP_transf_dom"/>
</dbReference>
<reference evidence="8" key="1">
    <citation type="journal article" date="2019" name="Int. J. Syst. Evol. Microbiol.">
        <title>The Global Catalogue of Microorganisms (GCM) 10K type strain sequencing project: providing services to taxonomists for standard genome sequencing and annotation.</title>
        <authorList>
            <consortium name="The Broad Institute Genomics Platform"/>
            <consortium name="The Broad Institute Genome Sequencing Center for Infectious Disease"/>
            <person name="Wu L."/>
            <person name="Ma J."/>
        </authorList>
    </citation>
    <scope>NUCLEOTIDE SEQUENCE [LARGE SCALE GENOMIC DNA]</scope>
    <source>
        <strain evidence="8">CCM 8749</strain>
    </source>
</reference>
<sequence length="256" mass="29770">MNMDPWKYTDSFVDICKEVFTDRLEGIYLHGSLAMNCFNPSGSDIDFIVIVNDRLTQEQSKKLASKVLALHDEMPNERGIEFSVILKDHLRPFKYPTPFEFHYSDFHRGKYRADENYMCGGFEDKDLASQFMVAFTRGKCLYGRPLPEICDPIPEKAYIESIYYDVQHAEKDVAGNQVYVVLNLCRVLYYLREHTVSSKKEGGEWGISTLPEEYREMIRKCLHAYNGTGAQVELDQYKASNFVKYALNEILYLRPE</sequence>
<evidence type="ECO:0000256" key="1">
    <source>
        <dbReference type="ARBA" id="ARBA00022679"/>
    </source>
</evidence>
<evidence type="ECO:0000259" key="6">
    <source>
        <dbReference type="Pfam" id="PF13427"/>
    </source>
</evidence>
<comment type="caution">
    <text evidence="7">The sequence shown here is derived from an EMBL/GenBank/DDBJ whole genome shotgun (WGS) entry which is preliminary data.</text>
</comment>